<proteinExistence type="predicted"/>
<dbReference type="EMBL" id="UINC01034986">
    <property type="protein sequence ID" value="SVB26669.1"/>
    <property type="molecule type" value="Genomic_DNA"/>
</dbReference>
<name>A0A382CLD8_9ZZZZ</name>
<evidence type="ECO:0000259" key="1">
    <source>
        <dbReference type="Pfam" id="PF13524"/>
    </source>
</evidence>
<feature type="domain" description="Spore protein YkvP/CgeB glycosyl transferase-like" evidence="1">
    <location>
        <begin position="179"/>
        <end position="307"/>
    </location>
</feature>
<organism evidence="2">
    <name type="scientific">marine metagenome</name>
    <dbReference type="NCBI Taxonomy" id="408172"/>
    <lineage>
        <taxon>unclassified sequences</taxon>
        <taxon>metagenomes</taxon>
        <taxon>ecological metagenomes</taxon>
    </lineage>
</organism>
<feature type="non-terminal residue" evidence="2">
    <location>
        <position position="328"/>
    </location>
</feature>
<dbReference type="AlphaFoldDB" id="A0A382CLD8"/>
<accession>A0A382CLD8</accession>
<evidence type="ECO:0000313" key="2">
    <source>
        <dbReference type="EMBL" id="SVB26669.1"/>
    </source>
</evidence>
<dbReference type="Pfam" id="PF13524">
    <property type="entry name" value="Glyco_trans_1_2"/>
    <property type="match status" value="1"/>
</dbReference>
<protein>
    <recommendedName>
        <fullName evidence="1">Spore protein YkvP/CgeB glycosyl transferase-like domain-containing protein</fullName>
    </recommendedName>
</protein>
<reference evidence="2" key="1">
    <citation type="submission" date="2018-05" db="EMBL/GenBank/DDBJ databases">
        <authorList>
            <person name="Lanie J.A."/>
            <person name="Ng W.-L."/>
            <person name="Kazmierczak K.M."/>
            <person name="Andrzejewski T.M."/>
            <person name="Davidsen T.M."/>
            <person name="Wayne K.J."/>
            <person name="Tettelin H."/>
            <person name="Glass J.I."/>
            <person name="Rusch D."/>
            <person name="Podicherti R."/>
            <person name="Tsui H.-C.T."/>
            <person name="Winkler M.E."/>
        </authorList>
    </citation>
    <scope>NUCLEOTIDE SEQUENCE</scope>
</reference>
<gene>
    <name evidence="2" type="ORF">METZ01_LOCUS179523</name>
</gene>
<dbReference type="InterPro" id="IPR055259">
    <property type="entry name" value="YkvP/CgeB_Glyco_trans-like"/>
</dbReference>
<sequence length="328" mass="38145">MDLELIELDNLSKKPVCILLEKSPRRWSEHLRRKLSLSYKLICVDAYAIIHHSGYRMLSDELNRIIDDSSATVVLFSVDYFYGIDVEFISGINQSVQKVLVTFDDLSLHSFNSITATSCDLVLTADPLSRLKYIEKGIDAVYFPLESSKTIYRDLKRDKKIEVLFFGNTKLADRQYYIDYLRKRGLKINVYGEETSYLDESELVQKICESHIVLNFSKTGHLENEQVQESHHRYLWQVKGRIIEVGLCRTVCVSEYAPGLELLYSDAELPTFRTPEECHILLNYLLSHDKKREEIANSIYRRTLTEYEDYPIMSIVGKALSNQRDKQN</sequence>